<evidence type="ECO:0000259" key="5">
    <source>
        <dbReference type="PROSITE" id="PS50055"/>
    </source>
</evidence>
<keyword evidence="8" id="KW-1185">Reference proteome</keyword>
<dbReference type="Pfam" id="PF02206">
    <property type="entry name" value="WSN"/>
    <property type="match status" value="1"/>
</dbReference>
<dbReference type="SMART" id="SM00194">
    <property type="entry name" value="PTPc"/>
    <property type="match status" value="1"/>
</dbReference>
<gene>
    <name evidence="7" type="primary">Cnig_chr_V.g17943</name>
    <name evidence="7" type="ORF">B9Z55_017943</name>
</gene>
<feature type="region of interest" description="Disordered" evidence="2">
    <location>
        <begin position="1248"/>
        <end position="1276"/>
    </location>
</feature>
<dbReference type="CDD" id="cd00047">
    <property type="entry name" value="PTPc"/>
    <property type="match status" value="1"/>
</dbReference>
<dbReference type="STRING" id="1611254.A0A2G5TBW0"/>
<dbReference type="PROSITE" id="PS50056">
    <property type="entry name" value="TYR_PHOSPHATASE_2"/>
    <property type="match status" value="1"/>
</dbReference>
<feature type="chain" id="PRO_5013640205" description="Tyrosine-protein phosphatase domain-containing protein" evidence="4">
    <location>
        <begin position="21"/>
        <end position="1276"/>
    </location>
</feature>
<keyword evidence="3" id="KW-0812">Transmembrane</keyword>
<dbReference type="InterPro" id="IPR016130">
    <property type="entry name" value="Tyr_Pase_AS"/>
</dbReference>
<dbReference type="GO" id="GO:0004725">
    <property type="term" value="F:protein tyrosine phosphatase activity"/>
    <property type="evidence" value="ECO:0007669"/>
    <property type="project" value="InterPro"/>
</dbReference>
<reference evidence="8" key="1">
    <citation type="submission" date="2017-10" db="EMBL/GenBank/DDBJ databases">
        <title>Rapid genome shrinkage in a self-fertile nematode reveals novel sperm competition proteins.</title>
        <authorList>
            <person name="Yin D."/>
            <person name="Schwarz E.M."/>
            <person name="Thomas C.G."/>
            <person name="Felde R.L."/>
            <person name="Korf I.F."/>
            <person name="Cutter A.D."/>
            <person name="Schartner C.M."/>
            <person name="Ralston E.J."/>
            <person name="Meyer B.J."/>
            <person name="Haag E.S."/>
        </authorList>
    </citation>
    <scope>NUCLEOTIDE SEQUENCE [LARGE SCALE GENOMIC DNA]</scope>
    <source>
        <strain evidence="8">JU1422</strain>
    </source>
</reference>
<dbReference type="InterPro" id="IPR003125">
    <property type="entry name" value="WSN"/>
</dbReference>
<keyword evidence="3" id="KW-1133">Transmembrane helix</keyword>
<feature type="coiled-coil region" evidence="1">
    <location>
        <begin position="586"/>
        <end position="613"/>
    </location>
</feature>
<evidence type="ECO:0000313" key="7">
    <source>
        <dbReference type="EMBL" id="PIC24740.1"/>
    </source>
</evidence>
<dbReference type="PANTHER" id="PTHR32525">
    <property type="entry name" value="PROTEIN-TYROSINE-PHOSPHATASE"/>
    <property type="match status" value="1"/>
</dbReference>
<evidence type="ECO:0000256" key="4">
    <source>
        <dbReference type="SAM" id="SignalP"/>
    </source>
</evidence>
<feature type="domain" description="Tyrosine-protein phosphatase" evidence="5">
    <location>
        <begin position="923"/>
        <end position="1214"/>
    </location>
</feature>
<dbReference type="PROSITE" id="PS50055">
    <property type="entry name" value="TYR_PHOSPHATASE_PTP"/>
    <property type="match status" value="1"/>
</dbReference>
<evidence type="ECO:0000259" key="6">
    <source>
        <dbReference type="PROSITE" id="PS50056"/>
    </source>
</evidence>
<dbReference type="InterPro" id="IPR003595">
    <property type="entry name" value="Tyr_Pase_cat"/>
</dbReference>
<name>A0A2G5TBW0_9PELO</name>
<dbReference type="OrthoDB" id="5871808at2759"/>
<dbReference type="PANTHER" id="PTHR32525:SF4">
    <property type="entry name" value="WSN DOMAIN-CONTAINING PROTEIN"/>
    <property type="match status" value="1"/>
</dbReference>
<comment type="caution">
    <text evidence="7">The sequence shown here is derived from an EMBL/GenBank/DDBJ whole genome shotgun (WGS) entry which is preliminary data.</text>
</comment>
<evidence type="ECO:0000313" key="8">
    <source>
        <dbReference type="Proteomes" id="UP000230233"/>
    </source>
</evidence>
<dbReference type="InterPro" id="IPR000387">
    <property type="entry name" value="Tyr_Pase_dom"/>
</dbReference>
<dbReference type="SMART" id="SM00453">
    <property type="entry name" value="WSN"/>
    <property type="match status" value="1"/>
</dbReference>
<dbReference type="InterPro" id="IPR000242">
    <property type="entry name" value="PTP_cat"/>
</dbReference>
<dbReference type="Proteomes" id="UP000230233">
    <property type="component" value="Chromosome V"/>
</dbReference>
<feature type="signal peptide" evidence="4">
    <location>
        <begin position="1"/>
        <end position="20"/>
    </location>
</feature>
<dbReference type="PROSITE" id="PS00383">
    <property type="entry name" value="TYR_PHOSPHATASE_1"/>
    <property type="match status" value="1"/>
</dbReference>
<evidence type="ECO:0008006" key="9">
    <source>
        <dbReference type="Google" id="ProtNLM"/>
    </source>
</evidence>
<dbReference type="Gene3D" id="3.90.190.10">
    <property type="entry name" value="Protein tyrosine phosphatase superfamily"/>
    <property type="match status" value="1"/>
</dbReference>
<feature type="compositionally biased region" description="Basic and acidic residues" evidence="2">
    <location>
        <begin position="1248"/>
        <end position="1269"/>
    </location>
</feature>
<proteinExistence type="predicted"/>
<dbReference type="EMBL" id="PDUG01000005">
    <property type="protein sequence ID" value="PIC24740.1"/>
    <property type="molecule type" value="Genomic_DNA"/>
</dbReference>
<organism evidence="7 8">
    <name type="scientific">Caenorhabditis nigoni</name>
    <dbReference type="NCBI Taxonomy" id="1611254"/>
    <lineage>
        <taxon>Eukaryota</taxon>
        <taxon>Metazoa</taxon>
        <taxon>Ecdysozoa</taxon>
        <taxon>Nematoda</taxon>
        <taxon>Chromadorea</taxon>
        <taxon>Rhabditida</taxon>
        <taxon>Rhabditina</taxon>
        <taxon>Rhabditomorpha</taxon>
        <taxon>Rhabditoidea</taxon>
        <taxon>Rhabditidae</taxon>
        <taxon>Peloderinae</taxon>
        <taxon>Caenorhabditis</taxon>
    </lineage>
</organism>
<dbReference type="Pfam" id="PF00102">
    <property type="entry name" value="Y_phosphatase"/>
    <property type="match status" value="1"/>
</dbReference>
<protein>
    <recommendedName>
        <fullName evidence="9">Tyrosine-protein phosphatase domain-containing protein</fullName>
    </recommendedName>
</protein>
<dbReference type="SUPFAM" id="SSF52799">
    <property type="entry name" value="(Phosphotyrosine protein) phosphatases II"/>
    <property type="match status" value="1"/>
</dbReference>
<sequence length="1276" mass="142506">MSFAMKYFIALLLMAIASNARYRWYQTPGPLADQQRLQSKINDHSAYINSYDYDTDYDSSDHHRFRRATTTNDTVSLAVERMQMMARLTNAISLQKQLINGTVDSDKLISELLHFGSISPSQIHALKFSDVTSALKLLKDLPSKLTDTNDIKKLQKSFEQVGEVLKKLDGIENVNGWPDKVSFANDIETLAGGKADFSVPTDLKDALNKWNVYYSDAVKAQKISPFTLKEANRLVDLAEQSKTLVDAGKTLSGQTTKLFPFTNDKNASESVEFLRKVAKAVEEVSSLKISFTQEGFDQLKTHTEDIKTVVDTIKPIQFNFDLITNLYISRANEEKGFNYTLALPNGYEDISRLMRDFNDPWFVKTVKDKRLAESFKSLKSLEITNDIGNSLGSKKSSDQKAMSDVVGIVFDLEFFESFTLGDIESIRSCIRASARDADLAEVNNLIEKVEAFDKKLAEFQAIFENLKTTLADSTFVNKMNPFISCGGKVDVNDQNTWSAAFEDFTKIESMQETVALIGKLATSAHSLDFSKLQALANECQPLLDALDNLIKKDSDQIFTLNCFLTTSDTKPTVKAITESKKIRNSARDYEDKVNNALKALKSVEDTKKDLKTLETSIKGIKNFTSPESDLLFTLKDDTKLSDTIGSSANAIGGMKKAIDAKDNIDVVKGDFGMVDTEAKSAKSLSAEDKKNLEELVGTSLDSMFTGLDSWKSGVSGLKFTNLTSYGQVFLKAKKVSGINLDVPNTRKALKKLIDEVTDSGKKDKLKKVKDGLDALDGMGMQFSSYAKSFDGTTSALELLEGFFSSFTKTISVTPSPPAQQVIYANNKENGENSKSWFDQNYFYILIGGGIIACVVIGIMIYIACRPKKIRYTQFIPTGDLETVLANNEKASSYIGWFRRQLAKHGEVDMVKFDANDKETVDGFYANFRDIFTSWAKKIFTAADADLAENKKAGDVNDVSEFVKQHENETQHLIELVKHTRVIVPTAVDKKRPASKLITFKTDFYHGNFIPFKNNFRLILCQGPLRTKIAKDGTKKISTIVKFWFIVYERNARAIFMVCQLVEDGDEKCDEYFPKNVNDVVKHGPFTIKCTKVATDNDVVHRTYELSVEGEAPRVISHFNYIGWPDKNVPRNADSFVKHWKSMRGNPDGCVVHCSAGIGRSGTVAYVETLYQEVCNAENGKVAHQLVFSNLRQSRARAVQTVDQFEFSHYALIELLVDTVGFSSLNADDKRFVEAMRAAWAQIAAEAEQAKKETDKKKEEAAKKKAEAAKKGAKGKK</sequence>
<evidence type="ECO:0000256" key="2">
    <source>
        <dbReference type="SAM" id="MobiDB-lite"/>
    </source>
</evidence>
<keyword evidence="3" id="KW-0472">Membrane</keyword>
<evidence type="ECO:0000256" key="3">
    <source>
        <dbReference type="SAM" id="Phobius"/>
    </source>
</evidence>
<feature type="domain" description="Tyrosine specific protein phosphatases" evidence="6">
    <location>
        <begin position="1133"/>
        <end position="1205"/>
    </location>
</feature>
<keyword evidence="4" id="KW-0732">Signal</keyword>
<dbReference type="AlphaFoldDB" id="A0A2G5TBW0"/>
<evidence type="ECO:0000256" key="1">
    <source>
        <dbReference type="SAM" id="Coils"/>
    </source>
</evidence>
<dbReference type="InterPro" id="IPR029021">
    <property type="entry name" value="Prot-tyrosine_phosphatase-like"/>
</dbReference>
<feature type="transmembrane region" description="Helical" evidence="3">
    <location>
        <begin position="841"/>
        <end position="864"/>
    </location>
</feature>
<dbReference type="PRINTS" id="PR00700">
    <property type="entry name" value="PRTYPHPHTASE"/>
</dbReference>
<dbReference type="SMART" id="SM00404">
    <property type="entry name" value="PTPc_motif"/>
    <property type="match status" value="1"/>
</dbReference>
<accession>A0A2G5TBW0</accession>
<keyword evidence="1" id="KW-0175">Coiled coil</keyword>